<dbReference type="SUPFAM" id="SSF52833">
    <property type="entry name" value="Thioredoxin-like"/>
    <property type="match status" value="1"/>
</dbReference>
<reference evidence="1" key="1">
    <citation type="journal article" date="2020" name="mSystems">
        <title>Genome- and Community-Level Interaction Insights into Carbon Utilization and Element Cycling Functions of Hydrothermarchaeota in Hydrothermal Sediment.</title>
        <authorList>
            <person name="Zhou Z."/>
            <person name="Liu Y."/>
            <person name="Xu W."/>
            <person name="Pan J."/>
            <person name="Luo Z.H."/>
            <person name="Li M."/>
        </authorList>
    </citation>
    <scope>NUCLEOTIDE SEQUENCE [LARGE SCALE GENOMIC DNA]</scope>
    <source>
        <strain evidence="1">SpSt-914</strain>
    </source>
</reference>
<name>A0A7V3PSP1_UNCW3</name>
<dbReference type="Gene3D" id="3.40.30.10">
    <property type="entry name" value="Glutaredoxin"/>
    <property type="match status" value="1"/>
</dbReference>
<gene>
    <name evidence="1" type="ORF">ENX16_01255</name>
</gene>
<evidence type="ECO:0008006" key="2">
    <source>
        <dbReference type="Google" id="ProtNLM"/>
    </source>
</evidence>
<protein>
    <recommendedName>
        <fullName evidence="2">Alkyl hydroperoxide reductase subunit C/ Thiol specific antioxidant domain-containing protein</fullName>
    </recommendedName>
</protein>
<organism evidence="1">
    <name type="scientific">candidate division WOR-3 bacterium</name>
    <dbReference type="NCBI Taxonomy" id="2052148"/>
    <lineage>
        <taxon>Bacteria</taxon>
        <taxon>Bacteria division WOR-3</taxon>
    </lineage>
</organism>
<dbReference type="AlphaFoldDB" id="A0A7V3PSP1"/>
<proteinExistence type="predicted"/>
<comment type="caution">
    <text evidence="1">The sequence shown here is derived from an EMBL/GenBank/DDBJ whole genome shotgun (WGS) entry which is preliminary data.</text>
</comment>
<dbReference type="InterPro" id="IPR036249">
    <property type="entry name" value="Thioredoxin-like_sf"/>
</dbReference>
<sequence length="61" mass="7108">MTKINRFLYLLVLLAPMFLWAWPQPGDPAPNISVPDTAWQPHTIPAEYRGHVVQLFFWQST</sequence>
<accession>A0A7V3PSP1</accession>
<dbReference type="EMBL" id="DTMZ01000017">
    <property type="protein sequence ID" value="HGD12700.1"/>
    <property type="molecule type" value="Genomic_DNA"/>
</dbReference>
<evidence type="ECO:0000313" key="1">
    <source>
        <dbReference type="EMBL" id="HGD12700.1"/>
    </source>
</evidence>